<evidence type="ECO:0000313" key="1">
    <source>
        <dbReference type="EMBL" id="KAJ9106018.1"/>
    </source>
</evidence>
<name>A0ACC2W3I0_9TREE</name>
<accession>A0ACC2W3I0</accession>
<protein>
    <submittedName>
        <fullName evidence="1">Uncharacterized protein</fullName>
    </submittedName>
</protein>
<comment type="caution">
    <text evidence="1">The sequence shown here is derived from an EMBL/GenBank/DDBJ whole genome shotgun (WGS) entry which is preliminary data.</text>
</comment>
<dbReference type="Proteomes" id="UP001241377">
    <property type="component" value="Unassembled WGS sequence"/>
</dbReference>
<sequence>MLAITALRRLTLRAPATPAVLAAPSRAYSARNGGANTNGKGDSSSPDAAAEKRVTDDLDKVEHAAEDIVKQVVGLEAQVKELKSALTYGKADFINLQRRTEQEKASMRDFAIQAFASDLLSTVDILTTALSHVPQPVPAEAKDLAALFSGVQMTRGELLKTLAKHGVVPFNPLGEKFDPNKHEALFQAPHDSKEPGTVMDCQKEGYMIKSRTLRPAQVGVVQDKS</sequence>
<keyword evidence="2" id="KW-1185">Reference proteome</keyword>
<reference evidence="1" key="1">
    <citation type="submission" date="2023-04" db="EMBL/GenBank/DDBJ databases">
        <title>Draft Genome sequencing of Naganishia species isolated from polar environments using Oxford Nanopore Technology.</title>
        <authorList>
            <person name="Leo P."/>
            <person name="Venkateswaran K."/>
        </authorList>
    </citation>
    <scope>NUCLEOTIDE SEQUENCE</scope>
    <source>
        <strain evidence="1">MNA-CCFEE 5261</strain>
    </source>
</reference>
<organism evidence="1 2">
    <name type="scientific">Naganishia cerealis</name>
    <dbReference type="NCBI Taxonomy" id="610337"/>
    <lineage>
        <taxon>Eukaryota</taxon>
        <taxon>Fungi</taxon>
        <taxon>Dikarya</taxon>
        <taxon>Basidiomycota</taxon>
        <taxon>Agaricomycotina</taxon>
        <taxon>Tremellomycetes</taxon>
        <taxon>Filobasidiales</taxon>
        <taxon>Filobasidiaceae</taxon>
        <taxon>Naganishia</taxon>
    </lineage>
</organism>
<gene>
    <name evidence="1" type="ORF">QFC19_003354</name>
</gene>
<dbReference type="EMBL" id="JASBWR010000031">
    <property type="protein sequence ID" value="KAJ9106018.1"/>
    <property type="molecule type" value="Genomic_DNA"/>
</dbReference>
<evidence type="ECO:0000313" key="2">
    <source>
        <dbReference type="Proteomes" id="UP001241377"/>
    </source>
</evidence>
<proteinExistence type="predicted"/>